<reference evidence="2 3" key="1">
    <citation type="journal article" date="2018" name="Front. Plant Sci.">
        <title>Red Clover (Trifolium pratense) and Zigzag Clover (T. medium) - A Picture of Genomic Similarities and Differences.</title>
        <authorList>
            <person name="Dluhosova J."/>
            <person name="Istvanek J."/>
            <person name="Nedelnik J."/>
            <person name="Repkova J."/>
        </authorList>
    </citation>
    <scope>NUCLEOTIDE SEQUENCE [LARGE SCALE GENOMIC DNA]</scope>
    <source>
        <strain evidence="3">cv. 10/8</strain>
        <tissue evidence="2">Leaf</tissue>
    </source>
</reference>
<keyword evidence="3" id="KW-1185">Reference proteome</keyword>
<evidence type="ECO:0000313" key="3">
    <source>
        <dbReference type="Proteomes" id="UP000265520"/>
    </source>
</evidence>
<protein>
    <submittedName>
        <fullName evidence="2">DNA-directed RNA polymerase subunit beta</fullName>
    </submittedName>
</protein>
<feature type="chain" id="PRO_5017358555" evidence="1">
    <location>
        <begin position="26"/>
        <end position="41"/>
    </location>
</feature>
<organism evidence="2 3">
    <name type="scientific">Trifolium medium</name>
    <dbReference type="NCBI Taxonomy" id="97028"/>
    <lineage>
        <taxon>Eukaryota</taxon>
        <taxon>Viridiplantae</taxon>
        <taxon>Streptophyta</taxon>
        <taxon>Embryophyta</taxon>
        <taxon>Tracheophyta</taxon>
        <taxon>Spermatophyta</taxon>
        <taxon>Magnoliopsida</taxon>
        <taxon>eudicotyledons</taxon>
        <taxon>Gunneridae</taxon>
        <taxon>Pentapetalae</taxon>
        <taxon>rosids</taxon>
        <taxon>fabids</taxon>
        <taxon>Fabales</taxon>
        <taxon>Fabaceae</taxon>
        <taxon>Papilionoideae</taxon>
        <taxon>50 kb inversion clade</taxon>
        <taxon>NPAAA clade</taxon>
        <taxon>Hologalegina</taxon>
        <taxon>IRL clade</taxon>
        <taxon>Trifolieae</taxon>
        <taxon>Trifolium</taxon>
    </lineage>
</organism>
<keyword evidence="1" id="KW-0732">Signal</keyword>
<keyword evidence="2" id="KW-0804">Transcription</keyword>
<feature type="signal peptide" evidence="1">
    <location>
        <begin position="1"/>
        <end position="25"/>
    </location>
</feature>
<feature type="non-terminal residue" evidence="2">
    <location>
        <position position="41"/>
    </location>
</feature>
<sequence>MPGLRHLKLTRIVLLNVTLFAILEGCPLLESLDVKECHRLY</sequence>
<dbReference type="EMBL" id="LXQA010178026">
    <property type="protein sequence ID" value="MCI30228.1"/>
    <property type="molecule type" value="Genomic_DNA"/>
</dbReference>
<dbReference type="AlphaFoldDB" id="A0A392R0X6"/>
<evidence type="ECO:0000313" key="2">
    <source>
        <dbReference type="EMBL" id="MCI30228.1"/>
    </source>
</evidence>
<comment type="caution">
    <text evidence="2">The sequence shown here is derived from an EMBL/GenBank/DDBJ whole genome shotgun (WGS) entry which is preliminary data.</text>
</comment>
<keyword evidence="2" id="KW-0240">DNA-directed RNA polymerase</keyword>
<accession>A0A392R0X6</accession>
<proteinExistence type="predicted"/>
<dbReference type="SUPFAM" id="SSF52047">
    <property type="entry name" value="RNI-like"/>
    <property type="match status" value="1"/>
</dbReference>
<dbReference type="Proteomes" id="UP000265520">
    <property type="component" value="Unassembled WGS sequence"/>
</dbReference>
<dbReference type="GO" id="GO:0000428">
    <property type="term" value="C:DNA-directed RNA polymerase complex"/>
    <property type="evidence" value="ECO:0007669"/>
    <property type="project" value="UniProtKB-KW"/>
</dbReference>
<evidence type="ECO:0000256" key="1">
    <source>
        <dbReference type="SAM" id="SignalP"/>
    </source>
</evidence>
<name>A0A392R0X6_9FABA</name>